<reference evidence="2 3" key="1">
    <citation type="submission" date="2019-03" db="EMBL/GenBank/DDBJ databases">
        <title>First draft genome of Liparis tanakae, snailfish: a comprehensive survey of snailfish specific genes.</title>
        <authorList>
            <person name="Kim W."/>
            <person name="Song I."/>
            <person name="Jeong J.-H."/>
            <person name="Kim D."/>
            <person name="Kim S."/>
            <person name="Ryu S."/>
            <person name="Song J.Y."/>
            <person name="Lee S.K."/>
        </authorList>
    </citation>
    <scope>NUCLEOTIDE SEQUENCE [LARGE SCALE GENOMIC DNA]</scope>
    <source>
        <tissue evidence="2">Muscle</tissue>
    </source>
</reference>
<evidence type="ECO:0000256" key="1">
    <source>
        <dbReference type="SAM" id="MobiDB-lite"/>
    </source>
</evidence>
<accession>A0A4Z2EVI2</accession>
<dbReference type="Proteomes" id="UP000314294">
    <property type="component" value="Unassembled WGS sequence"/>
</dbReference>
<organism evidence="2 3">
    <name type="scientific">Liparis tanakae</name>
    <name type="common">Tanaka's snailfish</name>
    <dbReference type="NCBI Taxonomy" id="230148"/>
    <lineage>
        <taxon>Eukaryota</taxon>
        <taxon>Metazoa</taxon>
        <taxon>Chordata</taxon>
        <taxon>Craniata</taxon>
        <taxon>Vertebrata</taxon>
        <taxon>Euteleostomi</taxon>
        <taxon>Actinopterygii</taxon>
        <taxon>Neopterygii</taxon>
        <taxon>Teleostei</taxon>
        <taxon>Neoteleostei</taxon>
        <taxon>Acanthomorphata</taxon>
        <taxon>Eupercaria</taxon>
        <taxon>Perciformes</taxon>
        <taxon>Cottioidei</taxon>
        <taxon>Cottales</taxon>
        <taxon>Liparidae</taxon>
        <taxon>Liparis</taxon>
    </lineage>
</organism>
<comment type="caution">
    <text evidence="2">The sequence shown here is derived from an EMBL/GenBank/DDBJ whole genome shotgun (WGS) entry which is preliminary data.</text>
</comment>
<feature type="region of interest" description="Disordered" evidence="1">
    <location>
        <begin position="47"/>
        <end position="76"/>
    </location>
</feature>
<proteinExistence type="predicted"/>
<dbReference type="AlphaFoldDB" id="A0A4Z2EVI2"/>
<dbReference type="EMBL" id="SRLO01002488">
    <property type="protein sequence ID" value="TNN32803.1"/>
    <property type="molecule type" value="Genomic_DNA"/>
</dbReference>
<evidence type="ECO:0000313" key="2">
    <source>
        <dbReference type="EMBL" id="TNN32803.1"/>
    </source>
</evidence>
<keyword evidence="3" id="KW-1185">Reference proteome</keyword>
<protein>
    <submittedName>
        <fullName evidence="2">Uncharacterized protein</fullName>
    </submittedName>
</protein>
<sequence>MESPGLWPSLVVVVTASRRKKLTGGGGERTHRERHDAARQIAQWTQETKHQSRLRANRSLERPWSGRGAAVERPWSGRGAAVEPAVRRPPLAPPLQLRAPAGLRAEATRSNEAGQRVHRSAVPRTPLLGTNFLHAAAEVNAGEDRGSLSARAPSRACSWCLITSIRRGSTLFFTPDGVREDPGEDTRGHAIR</sequence>
<gene>
    <name evidence="2" type="ORF">EYF80_057032</name>
</gene>
<name>A0A4Z2EVI2_9TELE</name>
<evidence type="ECO:0000313" key="3">
    <source>
        <dbReference type="Proteomes" id="UP000314294"/>
    </source>
</evidence>